<feature type="domain" description="Response regulatory" evidence="4">
    <location>
        <begin position="1"/>
        <end position="55"/>
    </location>
</feature>
<reference evidence="6" key="1">
    <citation type="submission" date="2016-10" db="EMBL/GenBank/DDBJ databases">
        <authorList>
            <person name="Varghese N."/>
            <person name="Submissions S."/>
        </authorList>
    </citation>
    <scope>NUCLEOTIDE SEQUENCE [LARGE SCALE GENOMIC DNA]</scope>
    <source>
        <strain evidence="6">UNC178MFTsu3.1</strain>
    </source>
</reference>
<gene>
    <name evidence="5" type="ORF">SAMN02799615_03473</name>
</gene>
<dbReference type="AlphaFoldDB" id="A0A1I2IHN0"/>
<evidence type="ECO:0000313" key="5">
    <source>
        <dbReference type="EMBL" id="SFF41153.1"/>
    </source>
</evidence>
<keyword evidence="2" id="KW-0902">Two-component regulatory system</keyword>
<dbReference type="RefSeq" id="WP_177218835.1">
    <property type="nucleotide sequence ID" value="NZ_FONH01000016.1"/>
</dbReference>
<dbReference type="Gene3D" id="3.40.50.2300">
    <property type="match status" value="1"/>
</dbReference>
<dbReference type="PANTHER" id="PTHR45339">
    <property type="entry name" value="HYBRID SIGNAL TRANSDUCTION HISTIDINE KINASE J"/>
    <property type="match status" value="1"/>
</dbReference>
<comment type="caution">
    <text evidence="3">Lacks conserved residue(s) required for the propagation of feature annotation.</text>
</comment>
<evidence type="ECO:0000313" key="6">
    <source>
        <dbReference type="Proteomes" id="UP000199477"/>
    </source>
</evidence>
<dbReference type="PROSITE" id="PS50110">
    <property type="entry name" value="RESPONSE_REGULATORY"/>
    <property type="match status" value="1"/>
</dbReference>
<dbReference type="EMBL" id="FONH01000016">
    <property type="protein sequence ID" value="SFF41153.1"/>
    <property type="molecule type" value="Genomic_DNA"/>
</dbReference>
<evidence type="ECO:0000256" key="2">
    <source>
        <dbReference type="ARBA" id="ARBA00023012"/>
    </source>
</evidence>
<feature type="non-terminal residue" evidence="5">
    <location>
        <position position="1"/>
    </location>
</feature>
<protein>
    <submittedName>
        <fullName evidence="5">Response regulator receiver domain-containing protein</fullName>
    </submittedName>
</protein>
<proteinExistence type="predicted"/>
<keyword evidence="6" id="KW-1185">Reference proteome</keyword>
<organism evidence="5 6">
    <name type="scientific">Dyella marensis</name>
    <dbReference type="NCBI Taxonomy" id="500610"/>
    <lineage>
        <taxon>Bacteria</taxon>
        <taxon>Pseudomonadati</taxon>
        <taxon>Pseudomonadota</taxon>
        <taxon>Gammaproteobacteria</taxon>
        <taxon>Lysobacterales</taxon>
        <taxon>Rhodanobacteraceae</taxon>
        <taxon>Dyella</taxon>
    </lineage>
</organism>
<dbReference type="Proteomes" id="UP000199477">
    <property type="component" value="Unassembled WGS sequence"/>
</dbReference>
<dbReference type="InterPro" id="IPR011006">
    <property type="entry name" value="CheY-like_superfamily"/>
</dbReference>
<evidence type="ECO:0000259" key="4">
    <source>
        <dbReference type="PROSITE" id="PS50110"/>
    </source>
</evidence>
<sequence>LIRQRETAGAHLPIIAITARSGGDEEERARAAGMDGFLRKPLTGEQLAEALATVVVAERHVEPAAYP</sequence>
<name>A0A1I2IHN0_9GAMM</name>
<keyword evidence="1" id="KW-0597">Phosphoprotein</keyword>
<accession>A0A1I2IHN0</accession>
<dbReference type="GO" id="GO:0000160">
    <property type="term" value="P:phosphorelay signal transduction system"/>
    <property type="evidence" value="ECO:0007669"/>
    <property type="project" value="UniProtKB-KW"/>
</dbReference>
<dbReference type="PANTHER" id="PTHR45339:SF1">
    <property type="entry name" value="HYBRID SIGNAL TRANSDUCTION HISTIDINE KINASE J"/>
    <property type="match status" value="1"/>
</dbReference>
<evidence type="ECO:0000256" key="1">
    <source>
        <dbReference type="ARBA" id="ARBA00022553"/>
    </source>
</evidence>
<evidence type="ECO:0000256" key="3">
    <source>
        <dbReference type="PROSITE-ProRule" id="PRU00169"/>
    </source>
</evidence>
<dbReference type="InterPro" id="IPR001789">
    <property type="entry name" value="Sig_transdc_resp-reg_receiver"/>
</dbReference>
<dbReference type="SUPFAM" id="SSF52172">
    <property type="entry name" value="CheY-like"/>
    <property type="match status" value="1"/>
</dbReference>